<organism evidence="3 4">
    <name type="scientific">Candidatus Burkholderia pumila</name>
    <dbReference type="NCBI Taxonomy" id="1090375"/>
    <lineage>
        <taxon>Bacteria</taxon>
        <taxon>Pseudomonadati</taxon>
        <taxon>Pseudomonadota</taxon>
        <taxon>Betaproteobacteria</taxon>
        <taxon>Burkholderiales</taxon>
        <taxon>Burkholderiaceae</taxon>
        <taxon>Burkholderia</taxon>
    </lineage>
</organism>
<keyword evidence="3" id="KW-0808">Transferase</keyword>
<dbReference type="SUPFAM" id="SSF56672">
    <property type="entry name" value="DNA/RNA polymerases"/>
    <property type="match status" value="1"/>
</dbReference>
<keyword evidence="4" id="KW-1185">Reference proteome</keyword>
<keyword evidence="3" id="KW-0548">Nucleotidyltransferase</keyword>
<comment type="similarity">
    <text evidence="1">Belongs to the bacterial reverse transcriptase family.</text>
</comment>
<dbReference type="EC" id="2.7.7.49" evidence="3"/>
<evidence type="ECO:0000313" key="3">
    <source>
        <dbReference type="EMBL" id="KMQ72777.1"/>
    </source>
</evidence>
<dbReference type="CDD" id="cd01651">
    <property type="entry name" value="RT_G2_intron"/>
    <property type="match status" value="1"/>
</dbReference>
<dbReference type="InterPro" id="IPR051083">
    <property type="entry name" value="GrpII_Intron_Splice-Mob/Def"/>
</dbReference>
<keyword evidence="3" id="KW-0695">RNA-directed DNA polymerase</keyword>
<evidence type="ECO:0000256" key="1">
    <source>
        <dbReference type="ARBA" id="ARBA00034120"/>
    </source>
</evidence>
<dbReference type="Proteomes" id="UP000242951">
    <property type="component" value="Unassembled WGS sequence"/>
</dbReference>
<reference evidence="3 4" key="1">
    <citation type="submission" date="2015-06" db="EMBL/GenBank/DDBJ databases">
        <title>Comparative genomics of Burkholderia leaf nodule symbionts.</title>
        <authorList>
            <person name="Carlier A."/>
            <person name="Eberl L."/>
            <person name="Pinto-Carbo M."/>
        </authorList>
    </citation>
    <scope>NUCLEOTIDE SEQUENCE [LARGE SCALE GENOMIC DNA]</scope>
    <source>
        <strain evidence="3 4">UZHbot3</strain>
    </source>
</reference>
<dbReference type="Pfam" id="PF00078">
    <property type="entry name" value="RVT_1"/>
    <property type="match status" value="1"/>
</dbReference>
<proteinExistence type="inferred from homology"/>
<dbReference type="InterPro" id="IPR000477">
    <property type="entry name" value="RT_dom"/>
</dbReference>
<protein>
    <submittedName>
        <fullName evidence="3">Retron-type RNA-directed DNA polymerase</fullName>
        <ecNumber evidence="3">2.7.7.49</ecNumber>
    </submittedName>
</protein>
<dbReference type="EMBL" id="LELG01000494">
    <property type="protein sequence ID" value="KMQ72777.1"/>
    <property type="molecule type" value="Genomic_DNA"/>
</dbReference>
<sequence length="136" mass="15818">MTQSGGDGRYASPDGNDRDTTGGVISPLLANLYLHWLDHTWVKKAFANRPYDAHIVRYANDFVILCNKNPEFYLGEAKKVLDRLGLTLNAQKTRIVDAREEPFDFLGHRFVAQPSKVTGKLKSYYYYYYYYPRPRR</sequence>
<dbReference type="PANTHER" id="PTHR34047">
    <property type="entry name" value="NUCLEAR INTRON MATURASE 1, MITOCHONDRIAL-RELATED"/>
    <property type="match status" value="1"/>
</dbReference>
<dbReference type="PANTHER" id="PTHR34047:SF8">
    <property type="entry name" value="PROTEIN YKFC"/>
    <property type="match status" value="1"/>
</dbReference>
<name>A0ABR5HJL8_9BURK</name>
<accession>A0ABR5HJL8</accession>
<dbReference type="GO" id="GO:0003964">
    <property type="term" value="F:RNA-directed DNA polymerase activity"/>
    <property type="evidence" value="ECO:0007669"/>
    <property type="project" value="UniProtKB-KW"/>
</dbReference>
<evidence type="ECO:0000259" key="2">
    <source>
        <dbReference type="PROSITE" id="PS50878"/>
    </source>
</evidence>
<dbReference type="PROSITE" id="PS50878">
    <property type="entry name" value="RT_POL"/>
    <property type="match status" value="1"/>
</dbReference>
<feature type="domain" description="Reverse transcriptase" evidence="2">
    <location>
        <begin position="1"/>
        <end position="110"/>
    </location>
</feature>
<gene>
    <name evidence="3" type="ORF">BPMI_01599</name>
</gene>
<evidence type="ECO:0000313" key="4">
    <source>
        <dbReference type="Proteomes" id="UP000242951"/>
    </source>
</evidence>
<dbReference type="InterPro" id="IPR043502">
    <property type="entry name" value="DNA/RNA_pol_sf"/>
</dbReference>
<comment type="caution">
    <text evidence="3">The sequence shown here is derived from an EMBL/GenBank/DDBJ whole genome shotgun (WGS) entry which is preliminary data.</text>
</comment>